<dbReference type="Pfam" id="PF01526">
    <property type="entry name" value="DDE_Tnp_Tn3"/>
    <property type="match status" value="1"/>
</dbReference>
<dbReference type="AlphaFoldDB" id="A0A133Y3X1"/>
<dbReference type="OrthoDB" id="3538665at2"/>
<dbReference type="InterPro" id="IPR047653">
    <property type="entry name" value="Tn3-like_transpos"/>
</dbReference>
<name>A0A133Y3X1_9LACT</name>
<evidence type="ECO:0000256" key="3">
    <source>
        <dbReference type="ARBA" id="ARBA00023125"/>
    </source>
</evidence>
<evidence type="ECO:0000313" key="7">
    <source>
        <dbReference type="EMBL" id="KXB37900.1"/>
    </source>
</evidence>
<evidence type="ECO:0000313" key="8">
    <source>
        <dbReference type="EMBL" id="PKY91354.1"/>
    </source>
</evidence>
<dbReference type="PATRIC" id="fig|87541.4.peg.295"/>
<evidence type="ECO:0000256" key="1">
    <source>
        <dbReference type="ARBA" id="ARBA00009402"/>
    </source>
</evidence>
<evidence type="ECO:0000259" key="5">
    <source>
        <dbReference type="Pfam" id="PF01526"/>
    </source>
</evidence>
<dbReference type="GO" id="GO:0003677">
    <property type="term" value="F:DNA binding"/>
    <property type="evidence" value="ECO:0007669"/>
    <property type="project" value="UniProtKB-KW"/>
</dbReference>
<evidence type="ECO:0000313" key="10">
    <source>
        <dbReference type="Proteomes" id="UP000234775"/>
    </source>
</evidence>
<dbReference type="InterPro" id="IPR025296">
    <property type="entry name" value="DUF4158"/>
</dbReference>
<accession>A0A133Y3X1</accession>
<reference evidence="7 9" key="1">
    <citation type="submission" date="2016-01" db="EMBL/GenBank/DDBJ databases">
        <authorList>
            <person name="Oliw E.H."/>
        </authorList>
    </citation>
    <scope>NUCLEOTIDE SEQUENCE [LARGE SCALE GENOMIC DNA]</scope>
    <source>
        <strain evidence="7 9">KA00635</strain>
    </source>
</reference>
<dbReference type="NCBIfam" id="NF033527">
    <property type="entry name" value="transpos_Tn3"/>
    <property type="match status" value="1"/>
</dbReference>
<protein>
    <submittedName>
        <fullName evidence="7 8">Transposase</fullName>
    </submittedName>
</protein>
<gene>
    <name evidence="8" type="ORF">CYJ27_04565</name>
    <name evidence="7" type="ORF">HMPREF3187_00294</name>
</gene>
<dbReference type="InterPro" id="IPR002513">
    <property type="entry name" value="Tn3_Tnp_DDE_dom"/>
</dbReference>
<dbReference type="Proteomes" id="UP000234775">
    <property type="component" value="Unassembled WGS sequence"/>
</dbReference>
<feature type="domain" description="Tn3 transposase DDE" evidence="5">
    <location>
        <begin position="566"/>
        <end position="953"/>
    </location>
</feature>
<sequence length="972" mass="112058">MAMKRILTTSQREQLLSVDHLSEEDFKAYFSFSDYDLEVINQHRGKVNKLGFAIQLCLARYPGCSLSNWPIKSTRLTSYVSRQLHLDAIDLNSYDHRNTRANHFNEILEVFNYHRFGSANTQKQLIEYLIELALENDDSIYLMKKTIDFLTRKRIIFPSIATLEDIISRCRDKAENNLFSILLCSLTDIQIEKLESLFQIYEETKITKLAWLKDIPGKANPESFMSICKKVEVIASMGLGTINVSHINRNRFLQLARLGENYDAYDFSRFELEKRYSLLIAFLVNHHQYLIDQLIEINDRILASIKRKGTRDSQEQLKEKGKLATKKLEHYASLIDALHFAKDNDSNPFDEIERIMPWEDLVQDGEEAKKITGNKNHGYLEMVRNKANYLRRYTPMLLRTLSFKATPAANPVLMALTQLTDLHNSGKRKIPADTSTDFVSKKWKSLVRPEEGKIDRSYYELVAFTELKNNIRSGDISVEGSMIHRNIDDYLVDLSACIDSETIPDTFEDYLKDREIILDLQLQFYSTVDKRISRANLKKLEKVTPSEAEIYRKKLYSIIPKIRLSDLLIEVDSWTNFSQEFSHDSTGKPPSEQERKIIFAALLGLGMNIGLEKMAQSTPGISYSQLANAKQWRFYKEALTRAQSVLVNYQLKLPVADFWGEGKTTASDGMRVPVGVSALKSDVNPHYKSMEKGATMIRSINDRHTTHHIEVASTNTREATHTLDGLLYHETDLDIEEHFTDTNGYSDQVFGMTALLGFDFEPRIRNIKKSQLFSIKSPSYYPNLSEDISGKINVKIIEENYDEIKRIAYSIQTGKVSSSLLLGKLGSYARKNRVALALRELGRIEKSIFMIDYITDSELRRRITHGLNKTEAINALARELFFGRRGKFMERDIRRQLQSASALNVLINAISIWNAVYLQAAYNYLVKIDPEVTKYMKHVSPINWEHITFLGEYKFDLLSIPKHLRELNIKNK</sequence>
<keyword evidence="4" id="KW-0233">DNA recombination</keyword>
<dbReference type="GeneID" id="45217653"/>
<keyword evidence="3" id="KW-0238">DNA-binding</keyword>
<dbReference type="Pfam" id="PF13700">
    <property type="entry name" value="DUF4158"/>
    <property type="match status" value="1"/>
</dbReference>
<keyword evidence="10" id="KW-1185">Reference proteome</keyword>
<comment type="caution">
    <text evidence="7">The sequence shown here is derived from an EMBL/GenBank/DDBJ whole genome shotgun (WGS) entry which is preliminary data.</text>
</comment>
<evidence type="ECO:0000259" key="6">
    <source>
        <dbReference type="Pfam" id="PF13700"/>
    </source>
</evidence>
<dbReference type="EMBL" id="PKGZ01000003">
    <property type="protein sequence ID" value="PKY91354.1"/>
    <property type="molecule type" value="Genomic_DNA"/>
</dbReference>
<dbReference type="GO" id="GO:0004803">
    <property type="term" value="F:transposase activity"/>
    <property type="evidence" value="ECO:0007669"/>
    <property type="project" value="InterPro"/>
</dbReference>
<evidence type="ECO:0000256" key="4">
    <source>
        <dbReference type="ARBA" id="ARBA00023172"/>
    </source>
</evidence>
<comment type="similarity">
    <text evidence="1">Belongs to the transposase 7 family.</text>
</comment>
<feature type="domain" description="DUF4158" evidence="6">
    <location>
        <begin position="6"/>
        <end position="169"/>
    </location>
</feature>
<reference evidence="8 10" key="2">
    <citation type="submission" date="2017-12" db="EMBL/GenBank/DDBJ databases">
        <title>Phylogenetic diversity of female urinary microbiome.</title>
        <authorList>
            <person name="Thomas-White K."/>
            <person name="Wolfe A.J."/>
        </authorList>
    </citation>
    <scope>NUCLEOTIDE SEQUENCE [LARGE SCALE GENOMIC DNA]</scope>
    <source>
        <strain evidence="8 10">UMB0844</strain>
    </source>
</reference>
<dbReference type="Proteomes" id="UP000070422">
    <property type="component" value="Unassembled WGS sequence"/>
</dbReference>
<organism evidence="7 9">
    <name type="scientific">Aerococcus christensenii</name>
    <dbReference type="NCBI Taxonomy" id="87541"/>
    <lineage>
        <taxon>Bacteria</taxon>
        <taxon>Bacillati</taxon>
        <taxon>Bacillota</taxon>
        <taxon>Bacilli</taxon>
        <taxon>Lactobacillales</taxon>
        <taxon>Aerococcaceae</taxon>
        <taxon>Aerococcus</taxon>
    </lineage>
</organism>
<dbReference type="GO" id="GO:0006313">
    <property type="term" value="P:DNA transposition"/>
    <property type="evidence" value="ECO:0007669"/>
    <property type="project" value="InterPro"/>
</dbReference>
<evidence type="ECO:0000256" key="2">
    <source>
        <dbReference type="ARBA" id="ARBA00022578"/>
    </source>
</evidence>
<keyword evidence="2" id="KW-0815">Transposition</keyword>
<dbReference type="EMBL" id="LSCQ01000017">
    <property type="protein sequence ID" value="KXB37900.1"/>
    <property type="molecule type" value="Genomic_DNA"/>
</dbReference>
<proteinExistence type="inferred from homology"/>
<dbReference type="RefSeq" id="WP_001240982.1">
    <property type="nucleotide sequence ID" value="NZ_CP118095.1"/>
</dbReference>
<evidence type="ECO:0000313" key="9">
    <source>
        <dbReference type="Proteomes" id="UP000070422"/>
    </source>
</evidence>